<evidence type="ECO:0000256" key="1">
    <source>
        <dbReference type="SAM" id="MobiDB-lite"/>
    </source>
</evidence>
<reference evidence="2" key="1">
    <citation type="submission" date="2023-03" db="EMBL/GenBank/DDBJ databases">
        <title>Massive genome expansion in bonnet fungi (Mycena s.s.) driven by repeated elements and novel gene families across ecological guilds.</title>
        <authorList>
            <consortium name="Lawrence Berkeley National Laboratory"/>
            <person name="Harder C.B."/>
            <person name="Miyauchi S."/>
            <person name="Viragh M."/>
            <person name="Kuo A."/>
            <person name="Thoen E."/>
            <person name="Andreopoulos B."/>
            <person name="Lu D."/>
            <person name="Skrede I."/>
            <person name="Drula E."/>
            <person name="Henrissat B."/>
            <person name="Morin E."/>
            <person name="Kohler A."/>
            <person name="Barry K."/>
            <person name="LaButti K."/>
            <person name="Morin E."/>
            <person name="Salamov A."/>
            <person name="Lipzen A."/>
            <person name="Mereny Z."/>
            <person name="Hegedus B."/>
            <person name="Baldrian P."/>
            <person name="Stursova M."/>
            <person name="Weitz H."/>
            <person name="Taylor A."/>
            <person name="Grigoriev I.V."/>
            <person name="Nagy L.G."/>
            <person name="Martin F."/>
            <person name="Kauserud H."/>
        </authorList>
    </citation>
    <scope>NUCLEOTIDE SEQUENCE</scope>
    <source>
        <strain evidence="2">CBHHK200</strain>
    </source>
</reference>
<accession>A0AAD6WQI4</accession>
<organism evidence="2 3">
    <name type="scientific">Mycena alexandri</name>
    <dbReference type="NCBI Taxonomy" id="1745969"/>
    <lineage>
        <taxon>Eukaryota</taxon>
        <taxon>Fungi</taxon>
        <taxon>Dikarya</taxon>
        <taxon>Basidiomycota</taxon>
        <taxon>Agaricomycotina</taxon>
        <taxon>Agaricomycetes</taxon>
        <taxon>Agaricomycetidae</taxon>
        <taxon>Agaricales</taxon>
        <taxon>Marasmiineae</taxon>
        <taxon>Mycenaceae</taxon>
        <taxon>Mycena</taxon>
    </lineage>
</organism>
<evidence type="ECO:0000313" key="2">
    <source>
        <dbReference type="EMBL" id="KAJ7019956.1"/>
    </source>
</evidence>
<gene>
    <name evidence="2" type="ORF">C8F04DRAFT_1275667</name>
</gene>
<dbReference type="AlphaFoldDB" id="A0AAD6WQI4"/>
<protein>
    <submittedName>
        <fullName evidence="2">Uncharacterized protein</fullName>
    </submittedName>
</protein>
<sequence length="109" mass="11460">MSSARPAITTFFASSFPHDDILAPSTSAPVSAARVPPTALLSRFPPSRASDDIKPAAAPPPSSTLVATHRRPAPISAAPLPVLATSLRFVYASRQPPFRLTSPQPVSYL</sequence>
<evidence type="ECO:0000313" key="3">
    <source>
        <dbReference type="Proteomes" id="UP001218188"/>
    </source>
</evidence>
<dbReference type="Proteomes" id="UP001218188">
    <property type="component" value="Unassembled WGS sequence"/>
</dbReference>
<feature type="region of interest" description="Disordered" evidence="1">
    <location>
        <begin position="42"/>
        <end position="67"/>
    </location>
</feature>
<name>A0AAD6WQI4_9AGAR</name>
<comment type="caution">
    <text evidence="2">The sequence shown here is derived from an EMBL/GenBank/DDBJ whole genome shotgun (WGS) entry which is preliminary data.</text>
</comment>
<proteinExistence type="predicted"/>
<keyword evidence="3" id="KW-1185">Reference proteome</keyword>
<dbReference type="EMBL" id="JARJCM010000278">
    <property type="protein sequence ID" value="KAJ7019956.1"/>
    <property type="molecule type" value="Genomic_DNA"/>
</dbReference>